<comment type="domain">
    <text evidence="12">Has 2 endonuclease domains. The discontinuous RuvC-like domain cleaves the target DNA noncomplementary to crRNA while the HNH nuclease domain cleaves the target DNA complementary to crRNA.</text>
</comment>
<evidence type="ECO:0000256" key="1">
    <source>
        <dbReference type="ARBA" id="ARBA00001946"/>
    </source>
</evidence>
<keyword evidence="10" id="KW-0464">Manganese</keyword>
<dbReference type="SMR" id="A0A2M8S290"/>
<dbReference type="Pfam" id="PF18541">
    <property type="entry name" value="RuvC_III"/>
    <property type="match status" value="1"/>
</dbReference>
<evidence type="ECO:0000256" key="5">
    <source>
        <dbReference type="ARBA" id="ARBA00022801"/>
    </source>
</evidence>
<dbReference type="GO" id="GO:0016787">
    <property type="term" value="F:hydrolase activity"/>
    <property type="evidence" value="ECO:0007669"/>
    <property type="project" value="UniProtKB-KW"/>
</dbReference>
<evidence type="ECO:0000256" key="8">
    <source>
        <dbReference type="ARBA" id="ARBA00023118"/>
    </source>
</evidence>
<comment type="caution">
    <text evidence="14">The sequence shown here is derived from an EMBL/GenBank/DDBJ whole genome shotgun (WGS) entry which is preliminary data.</text>
</comment>
<dbReference type="RefSeq" id="WP_100288818.1">
    <property type="nucleotide sequence ID" value="NZ_PHHA01000016.1"/>
</dbReference>
<dbReference type="InterPro" id="IPR028629">
    <property type="entry name" value="Cas9"/>
</dbReference>
<keyword evidence="8 12" id="KW-0051">Antiviral defense</keyword>
<accession>A0A2M8S290</accession>
<dbReference type="PROSITE" id="PS51749">
    <property type="entry name" value="HNH_CAS9"/>
    <property type="match status" value="1"/>
</dbReference>
<evidence type="ECO:0000256" key="10">
    <source>
        <dbReference type="ARBA" id="ARBA00023211"/>
    </source>
</evidence>
<dbReference type="AlphaFoldDB" id="A0A2M8S290"/>
<evidence type="ECO:0000259" key="13">
    <source>
        <dbReference type="PROSITE" id="PS51749"/>
    </source>
</evidence>
<keyword evidence="9 12" id="KW-0238">DNA-binding</keyword>
<evidence type="ECO:0000256" key="2">
    <source>
        <dbReference type="ARBA" id="ARBA00022722"/>
    </source>
</evidence>
<keyword evidence="2 12" id="KW-0540">Nuclease</keyword>
<dbReference type="Pfam" id="PF13395">
    <property type="entry name" value="HNH_4"/>
    <property type="match status" value="1"/>
</dbReference>
<dbReference type="InterPro" id="IPR003615">
    <property type="entry name" value="HNH_nuc"/>
</dbReference>
<dbReference type="GO" id="GO:0046872">
    <property type="term" value="F:metal ion binding"/>
    <property type="evidence" value="ECO:0007669"/>
    <property type="project" value="UniProtKB-UniRule"/>
</dbReference>
<keyword evidence="3 12" id="KW-0479">Metal-binding</keyword>
<feature type="binding site" evidence="12">
    <location>
        <position position="723"/>
    </location>
    <ligand>
        <name>Mg(2+)</name>
        <dbReference type="ChEBI" id="CHEBI:18420"/>
        <label>2</label>
    </ligand>
</feature>
<feature type="active site" description="Proton acceptor for HNH nuclease domain" evidence="12">
    <location>
        <position position="588"/>
    </location>
</feature>
<evidence type="ECO:0000256" key="7">
    <source>
        <dbReference type="ARBA" id="ARBA00022884"/>
    </source>
</evidence>
<dbReference type="InterPro" id="IPR036397">
    <property type="entry name" value="RNaseH_sf"/>
</dbReference>
<keyword evidence="5 12" id="KW-0378">Hydrolase</keyword>
<dbReference type="NCBIfam" id="TIGR01865">
    <property type="entry name" value="cas_Csn1"/>
    <property type="match status" value="1"/>
</dbReference>
<comment type="function">
    <text evidence="12">CRISPR (clustered regularly interspaced short palindromic repeat) is an adaptive immune system that provides protection against mobile genetic elements (viruses, transposable elements and conjugative plasmids). CRISPR clusters contain spacers, sequences complementary to antecedent mobile elements, and target invading nucleic acids. CRISPR clusters are transcribed and processed into CRISPR RNA (crRNA). In type II CRISPR systems correct processing of pre-crRNA requires a trans-encoded small RNA (tracrRNA), endogenous ribonuclease 3 (rnc) and this protein. The tracrRNA serves as a guide for ribonuclease 3-aided processing of pre-crRNA. Subsequently Cas9/crRNA/tracrRNA endonucleolytically cleaves linear or circular dsDNA target complementary to the spacer; Cas9 is inactive in the absence of the 2 guide RNAs (gRNA). Cas9 recognizes the protospacer adjacent motif (PAM) in the CRISPR repeat sequences to help distinguish self versus nonself, as targets within the bacterial CRISPR locus do not have PAMs. PAM recognition is also required for catalytic activity.</text>
</comment>
<evidence type="ECO:0000256" key="3">
    <source>
        <dbReference type="ARBA" id="ARBA00022723"/>
    </source>
</evidence>
<dbReference type="GO" id="GO:0043571">
    <property type="term" value="P:maintenance of CRISPR repeat elements"/>
    <property type="evidence" value="ECO:0007669"/>
    <property type="project" value="UniProtKB-UniRule"/>
</dbReference>
<comment type="similarity">
    <text evidence="12">Belongs to the CRISPR-associated Cas9 family.</text>
</comment>
<organism evidence="14 15">
    <name type="scientific">Conservatibacter flavescens</name>
    <dbReference type="NCBI Taxonomy" id="28161"/>
    <lineage>
        <taxon>Bacteria</taxon>
        <taxon>Pseudomonadati</taxon>
        <taxon>Pseudomonadota</taxon>
        <taxon>Gammaproteobacteria</taxon>
        <taxon>Pasteurellales</taxon>
        <taxon>Pasteurellaceae</taxon>
        <taxon>Conservatibacter</taxon>
    </lineage>
</organism>
<feature type="binding site" evidence="12">
    <location>
        <position position="13"/>
    </location>
    <ligand>
        <name>Mg(2+)</name>
        <dbReference type="ChEBI" id="CHEBI:18420"/>
        <label>2</label>
    </ligand>
</feature>
<comment type="subunit">
    <text evidence="11 12">Monomer. Binds crRNA and tracrRNA.</text>
</comment>
<dbReference type="Proteomes" id="UP000229329">
    <property type="component" value="Unassembled WGS sequence"/>
</dbReference>
<evidence type="ECO:0000256" key="12">
    <source>
        <dbReference type="HAMAP-Rule" id="MF_01480"/>
    </source>
</evidence>
<proteinExistence type="inferred from homology"/>
<feature type="binding site" evidence="12">
    <location>
        <position position="508"/>
    </location>
    <ligand>
        <name>Mg(2+)</name>
        <dbReference type="ChEBI" id="CHEBI:18420"/>
        <label>2</label>
    </ligand>
</feature>
<dbReference type="InterPro" id="IPR041383">
    <property type="entry name" value="RuvC_III"/>
</dbReference>
<dbReference type="GO" id="GO:0004519">
    <property type="term" value="F:endonuclease activity"/>
    <property type="evidence" value="ECO:0007669"/>
    <property type="project" value="UniProtKB-UniRule"/>
</dbReference>
<evidence type="ECO:0000313" key="15">
    <source>
        <dbReference type="Proteomes" id="UP000229329"/>
    </source>
</evidence>
<protein>
    <recommendedName>
        <fullName evidence="12">CRISPR-associated endonuclease Cas9</fullName>
        <ecNumber evidence="12">3.1.-.-</ecNumber>
    </recommendedName>
</protein>
<dbReference type="GO" id="GO:0051607">
    <property type="term" value="P:defense response to virus"/>
    <property type="evidence" value="ECO:0007669"/>
    <property type="project" value="UniProtKB-UniRule"/>
</dbReference>
<dbReference type="Gene3D" id="3.30.420.10">
    <property type="entry name" value="Ribonuclease H-like superfamily/Ribonuclease H"/>
    <property type="match status" value="3"/>
</dbReference>
<evidence type="ECO:0000256" key="9">
    <source>
        <dbReference type="ARBA" id="ARBA00023125"/>
    </source>
</evidence>
<dbReference type="EC" id="3.1.-.-" evidence="12"/>
<evidence type="ECO:0000256" key="11">
    <source>
        <dbReference type="ARBA" id="ARBA00046380"/>
    </source>
</evidence>
<reference evidence="14 15" key="1">
    <citation type="submission" date="2017-11" db="EMBL/GenBank/DDBJ databases">
        <title>Reclassification of Bisgaard taxon 7 as Conservatibacter flavescens gen. nov., sp. nov.</title>
        <authorList>
            <person name="Christensen H."/>
        </authorList>
    </citation>
    <scope>NUCLEOTIDE SEQUENCE [LARGE SCALE GENOMIC DNA]</scope>
    <source>
        <strain evidence="14 15">7_4</strain>
    </source>
</reference>
<dbReference type="HAMAP" id="MF_01480">
    <property type="entry name" value="Cas9"/>
    <property type="match status" value="1"/>
</dbReference>
<evidence type="ECO:0000256" key="6">
    <source>
        <dbReference type="ARBA" id="ARBA00022842"/>
    </source>
</evidence>
<evidence type="ECO:0000256" key="4">
    <source>
        <dbReference type="ARBA" id="ARBA00022759"/>
    </source>
</evidence>
<feature type="active site" description="For RuvC-like nuclease domain" evidence="12">
    <location>
        <position position="13"/>
    </location>
</feature>
<dbReference type="EMBL" id="PHHA01000016">
    <property type="protein sequence ID" value="PJG85262.1"/>
    <property type="molecule type" value="Genomic_DNA"/>
</dbReference>
<sequence length="1063" mass="122094">MAITELKYILGLDLGIASVGWAVVEIDPQENPISLIDLGVRTFEKAEVPKTGESLNLSRRLARSQRRLIRRRAHRLLRMKRLLKREGVLQAVDCGKDFANLRLPNNVWSLRVAGLDRCLDNKEWAAVLLHLVKHRGYLSQRKNENKTDDKELGALLSGVNANHQLLLAKTYRSPAEIAEQKFASEKGHIRNKAGDYAHTFNRLDLQAEMRLLFEKQAKLGNPYTSASFQAQCIDLLMTQRAPLSGEAILNMLGHCTFEPTEYKAAKNTYSAERFIWLTKLNNLRILESGSERPLLDAERQQLLNQPYLKAKLTYTQVRKILDLSEQARFNIRYQRDKTLEESEKATLMEMKSYHAIRKALEGAGLKTEWQGLATKPDLLDRIGTAFSLYKTDNDISTYLSDKISQPILNALLENINFDKFINLSLQSLRRILSLMEQGERYDTACKTIYGDHYGAKSAELQLTLPAIPADEIRNPVVLRTLSQTRKIINAVVRRYGSPAYIHIETGREVGKSFKDRREIEKRQEQNQAERQRAVEKFKELFPHFVSEPKGKDILKMRLYEQQQGKCLYSGKAIDITRLNEKGYVEVDHALPFSRTWDDSFNNKVLVLAIENQNKGNQTPYEWLDGKHNSLRWQTFNALVRGCHFPYAKKQRILTAALDEESFKARNLNDTRYVARFLSQFITENMQLTGEKKRQVFTSNGQITALLRARWGLSKVREENDRHHALDAIVVACTTRAMQKRITDFVRQKEMNAFSGEYVDRATGEIKALHFPEPWTFFHREVMIRVFDDHPAEEVIIQLPSRPQANHSFVTPLFVSRMPTRKMTGQGHLETIKSAKRLTENLSIQKVRLNSLKLSDLENMVNRERETELYQALKARLEAFNNDPQKAFAEPFYKKGGQQVKAIRVERTQKSGVIVRNGNGIADNASMVRVDVFIKNGKYFLVPIYTWQVAQGILPNKAVIAYEEEANWEEMDENAHFQFSLYANDLIKLTTKKGVFFGYYSAFNRATGAIDIKVHDLDKKAEKTKNGVYQGLGVKLAISFEKFQVDELGKVIRACKPSKRQPVR</sequence>
<feature type="domain" description="HNH Cas9-type" evidence="13">
    <location>
        <begin position="512"/>
        <end position="667"/>
    </location>
</feature>
<keyword evidence="7 12" id="KW-0694">RNA-binding</keyword>
<keyword evidence="15" id="KW-1185">Reference proteome</keyword>
<keyword evidence="6 12" id="KW-0460">Magnesium</keyword>
<dbReference type="GO" id="GO:0003677">
    <property type="term" value="F:DNA binding"/>
    <property type="evidence" value="ECO:0007669"/>
    <property type="project" value="UniProtKB-UniRule"/>
</dbReference>
<dbReference type="InterPro" id="IPR033114">
    <property type="entry name" value="HNH_CAS9"/>
</dbReference>
<feature type="binding site" evidence="12">
    <location>
        <position position="13"/>
    </location>
    <ligand>
        <name>Mg(2+)</name>
        <dbReference type="ChEBI" id="CHEBI:18420"/>
        <label>1</label>
    </ligand>
</feature>
<gene>
    <name evidence="12 14" type="primary">cas9</name>
    <name evidence="14" type="ORF">CVP05_06760</name>
</gene>
<feature type="binding site" evidence="12">
    <location>
        <position position="508"/>
    </location>
    <ligand>
        <name>Mg(2+)</name>
        <dbReference type="ChEBI" id="CHEBI:18420"/>
        <label>1</label>
    </ligand>
</feature>
<feature type="binding site" evidence="12">
    <location>
        <position position="504"/>
    </location>
    <ligand>
        <name>Mg(2+)</name>
        <dbReference type="ChEBI" id="CHEBI:18420"/>
        <label>1</label>
    </ligand>
</feature>
<comment type="cofactor">
    <cofactor evidence="1 12">
        <name>Mg(2+)</name>
        <dbReference type="ChEBI" id="CHEBI:18420"/>
    </cofactor>
</comment>
<dbReference type="CDD" id="cd09643">
    <property type="entry name" value="Csn1"/>
    <property type="match status" value="1"/>
</dbReference>
<keyword evidence="4 12" id="KW-0255">Endonuclease</keyword>
<dbReference type="GO" id="GO:0003723">
    <property type="term" value="F:RNA binding"/>
    <property type="evidence" value="ECO:0007669"/>
    <property type="project" value="UniProtKB-UniRule"/>
</dbReference>
<evidence type="ECO:0000313" key="14">
    <source>
        <dbReference type="EMBL" id="PJG85262.1"/>
    </source>
</evidence>
<name>A0A2M8S290_9PAST</name>
<dbReference type="OrthoDB" id="9777169at2"/>